<reference evidence="1 2" key="1">
    <citation type="journal article" date="2021" name="Elife">
        <title>Chloroplast acquisition without the gene transfer in kleptoplastic sea slugs, Plakobranchus ocellatus.</title>
        <authorList>
            <person name="Maeda T."/>
            <person name="Takahashi S."/>
            <person name="Yoshida T."/>
            <person name="Shimamura S."/>
            <person name="Takaki Y."/>
            <person name="Nagai Y."/>
            <person name="Toyoda A."/>
            <person name="Suzuki Y."/>
            <person name="Arimoto A."/>
            <person name="Ishii H."/>
            <person name="Satoh N."/>
            <person name="Nishiyama T."/>
            <person name="Hasebe M."/>
            <person name="Maruyama T."/>
            <person name="Minagawa J."/>
            <person name="Obokata J."/>
            <person name="Shigenobu S."/>
        </authorList>
    </citation>
    <scope>NUCLEOTIDE SEQUENCE [LARGE SCALE GENOMIC DNA]</scope>
</reference>
<comment type="caution">
    <text evidence="1">The sequence shown here is derived from an EMBL/GenBank/DDBJ whole genome shotgun (WGS) entry which is preliminary data.</text>
</comment>
<protein>
    <submittedName>
        <fullName evidence="1">Uncharacterized protein</fullName>
    </submittedName>
</protein>
<evidence type="ECO:0000313" key="2">
    <source>
        <dbReference type="Proteomes" id="UP000762676"/>
    </source>
</evidence>
<dbReference type="AlphaFoldDB" id="A0AAV4H2T0"/>
<organism evidence="1 2">
    <name type="scientific">Elysia marginata</name>
    <dbReference type="NCBI Taxonomy" id="1093978"/>
    <lineage>
        <taxon>Eukaryota</taxon>
        <taxon>Metazoa</taxon>
        <taxon>Spiralia</taxon>
        <taxon>Lophotrochozoa</taxon>
        <taxon>Mollusca</taxon>
        <taxon>Gastropoda</taxon>
        <taxon>Heterobranchia</taxon>
        <taxon>Euthyneura</taxon>
        <taxon>Panpulmonata</taxon>
        <taxon>Sacoglossa</taxon>
        <taxon>Placobranchoidea</taxon>
        <taxon>Plakobranchidae</taxon>
        <taxon>Elysia</taxon>
    </lineage>
</organism>
<sequence>MKNDESVTIRDDDINDDTVAATTTQASAHGAAINVIRIPGLRRRSTAGPQPIREGRLDSRLRALTYGKWLRLEERKLSGMEMLEKSQMIRK</sequence>
<gene>
    <name evidence="1" type="ORF">ElyMa_000835600</name>
</gene>
<keyword evidence="2" id="KW-1185">Reference proteome</keyword>
<proteinExistence type="predicted"/>
<name>A0AAV4H2T0_9GAST</name>
<accession>A0AAV4H2T0</accession>
<dbReference type="Proteomes" id="UP000762676">
    <property type="component" value="Unassembled WGS sequence"/>
</dbReference>
<dbReference type="EMBL" id="BMAT01001708">
    <property type="protein sequence ID" value="GFR91101.1"/>
    <property type="molecule type" value="Genomic_DNA"/>
</dbReference>
<evidence type="ECO:0000313" key="1">
    <source>
        <dbReference type="EMBL" id="GFR91101.1"/>
    </source>
</evidence>